<reference evidence="2 4" key="2">
    <citation type="submission" date="2017-12" db="EMBL/GenBank/DDBJ databases">
        <title>Comparative Functional Genomics of Dry Heat Resistant strains isolated from the Viking Spacecraft.</title>
        <authorList>
            <person name="Seuylemezian A."/>
            <person name="Cooper K."/>
            <person name="Vaishampayan P."/>
        </authorList>
    </citation>
    <scope>NUCLEOTIDE SEQUENCE [LARGE SCALE GENOMIC DNA]</scope>
    <source>
        <strain evidence="2 4">ATCC 29669</strain>
    </source>
</reference>
<comment type="caution">
    <text evidence="1">The sequence shown here is derived from an EMBL/GenBank/DDBJ whole genome shotgun (WGS) entry which is preliminary data.</text>
</comment>
<organism evidence="1 3">
    <name type="scientific">Bacillus canaveralius</name>
    <dbReference type="NCBI Taxonomy" id="1403243"/>
    <lineage>
        <taxon>Bacteria</taxon>
        <taxon>Bacillati</taxon>
        <taxon>Bacillota</taxon>
        <taxon>Bacilli</taxon>
        <taxon>Bacillales</taxon>
        <taxon>Bacillaceae</taxon>
        <taxon>Bacillus</taxon>
    </lineage>
</organism>
<proteinExistence type="predicted"/>
<evidence type="ECO:0000313" key="2">
    <source>
        <dbReference type="EMBL" id="PLR98690.1"/>
    </source>
</evidence>
<keyword evidence="4" id="KW-1185">Reference proteome</keyword>
<name>A0A2N5GH99_9BACI</name>
<dbReference type="Proteomes" id="UP000235114">
    <property type="component" value="Unassembled WGS sequence"/>
</dbReference>
<protein>
    <recommendedName>
        <fullName evidence="5">YtzH-like protein</fullName>
    </recommendedName>
</protein>
<dbReference type="InterPro" id="IPR025547">
    <property type="entry name" value="YtzH"/>
</dbReference>
<dbReference type="AlphaFoldDB" id="A0A2N5GH99"/>
<dbReference type="Proteomes" id="UP000234951">
    <property type="component" value="Unassembled WGS sequence"/>
</dbReference>
<sequence>MPLNQQHQVDLLKDILSNHRTDCSGSIAECEQLERLVKSLMVNTEINQDVKNILQEIYDYSQHGIQARNLNAHIESNQGQLSAWVNEINQLS</sequence>
<dbReference type="Pfam" id="PF14165">
    <property type="entry name" value="YtzH"/>
    <property type="match status" value="1"/>
</dbReference>
<dbReference type="EMBL" id="PGVD01000020">
    <property type="protein sequence ID" value="PLR98690.1"/>
    <property type="molecule type" value="Genomic_DNA"/>
</dbReference>
<evidence type="ECO:0008006" key="5">
    <source>
        <dbReference type="Google" id="ProtNLM"/>
    </source>
</evidence>
<dbReference type="OrthoDB" id="2968867at2"/>
<evidence type="ECO:0000313" key="3">
    <source>
        <dbReference type="Proteomes" id="UP000234951"/>
    </source>
</evidence>
<gene>
    <name evidence="1" type="ORF">CU635_19360</name>
    <name evidence="2" type="ORF">CVD25_07175</name>
</gene>
<evidence type="ECO:0000313" key="4">
    <source>
        <dbReference type="Proteomes" id="UP000235114"/>
    </source>
</evidence>
<accession>A0A2N5GH99</accession>
<evidence type="ECO:0000313" key="1">
    <source>
        <dbReference type="EMBL" id="PLR80167.1"/>
    </source>
</evidence>
<reference evidence="1 3" key="1">
    <citation type="submission" date="2017-11" db="EMBL/GenBank/DDBJ databases">
        <title>Comparitive Functional Genomics of Dry Heat Resistant strains isolated from the Viking Spacecraft.</title>
        <authorList>
            <person name="Seuylemezian A."/>
            <person name="Cooper K."/>
            <person name="Vaishampayan P."/>
        </authorList>
    </citation>
    <scope>NUCLEOTIDE SEQUENCE [LARGE SCALE GENOMIC DNA]</scope>
    <source>
        <strain evidence="1 3">M4.6</strain>
    </source>
</reference>
<dbReference type="EMBL" id="PGVA01000057">
    <property type="protein sequence ID" value="PLR80167.1"/>
    <property type="molecule type" value="Genomic_DNA"/>
</dbReference>
<dbReference type="RefSeq" id="WP_101579014.1">
    <property type="nucleotide sequence ID" value="NZ_PGVA01000057.1"/>
</dbReference>